<dbReference type="Proteomes" id="UP000006655">
    <property type="component" value="Chromosome"/>
</dbReference>
<evidence type="ECO:0000256" key="1">
    <source>
        <dbReference type="SAM" id="Phobius"/>
    </source>
</evidence>
<dbReference type="PANTHER" id="PTHR37947">
    <property type="entry name" value="BLL2462 PROTEIN"/>
    <property type="match status" value="1"/>
</dbReference>
<evidence type="ECO:0000313" key="4">
    <source>
        <dbReference type="Proteomes" id="UP000006655"/>
    </source>
</evidence>
<keyword evidence="4" id="KW-1185">Reference proteome</keyword>
<accession>A0A806DHJ3</accession>
<reference evidence="3 4" key="1">
    <citation type="journal article" date="2010" name="Stand. Genomic Sci.">
        <title>Complete genome sequence of Meiothermus ruber type strain (21).</title>
        <authorList>
            <person name="Tindall B.J."/>
            <person name="Sikorski J."/>
            <person name="Lucas S."/>
            <person name="Goltsman E."/>
            <person name="Copeland A."/>
            <person name="Glavina Del Rio T."/>
            <person name="Nolan M."/>
            <person name="Tice H."/>
            <person name="Cheng J.F."/>
            <person name="Han C."/>
            <person name="Pitluck S."/>
            <person name="Liolios K."/>
            <person name="Ivanova N."/>
            <person name="Mavromatis K."/>
            <person name="Ovchinnikova G."/>
            <person name="Pati A."/>
            <person name="Fahnrich R."/>
            <person name="Goodwin L."/>
            <person name="Chen A."/>
            <person name="Palaniappan K."/>
            <person name="Land M."/>
            <person name="Hauser L."/>
            <person name="Chang Y.J."/>
            <person name="Jeffries C.D."/>
            <person name="Rohde M."/>
            <person name="Goker M."/>
            <person name="Woyke T."/>
            <person name="Bristow J."/>
            <person name="Eisen J.A."/>
            <person name="Markowitz V."/>
            <person name="Hugenholtz P."/>
            <person name="Kyrpides N.C."/>
            <person name="Klenk H.P."/>
            <person name="Lapidus A."/>
        </authorList>
    </citation>
    <scope>NUCLEOTIDE SEQUENCE [LARGE SCALE GENOMIC DNA]</scope>
    <source>
        <strain evidence="4">ATCC 35948 / DSM 1279 / VKM B-1258 / 21</strain>
    </source>
</reference>
<feature type="transmembrane region" description="Helical" evidence="1">
    <location>
        <begin position="21"/>
        <end position="41"/>
    </location>
</feature>
<protein>
    <submittedName>
        <fullName evidence="3">von Willebrand factor type A</fullName>
    </submittedName>
</protein>
<dbReference type="Gene3D" id="3.40.50.410">
    <property type="entry name" value="von Willebrand factor, type A domain"/>
    <property type="match status" value="1"/>
</dbReference>
<dbReference type="InterPro" id="IPR002035">
    <property type="entry name" value="VWF_A"/>
</dbReference>
<dbReference type="SUPFAM" id="SSF52317">
    <property type="entry name" value="Class I glutamine amidotransferase-like"/>
    <property type="match status" value="1"/>
</dbReference>
<dbReference type="SUPFAM" id="SSF53300">
    <property type="entry name" value="vWA-like"/>
    <property type="match status" value="1"/>
</dbReference>
<keyword evidence="1" id="KW-0812">Transmembrane</keyword>
<dbReference type="EMBL" id="CP001743">
    <property type="protein sequence ID" value="ADD28049.1"/>
    <property type="molecule type" value="Genomic_DNA"/>
</dbReference>
<evidence type="ECO:0000259" key="2">
    <source>
        <dbReference type="PROSITE" id="PS50234"/>
    </source>
</evidence>
<dbReference type="InterPro" id="IPR036465">
    <property type="entry name" value="vWFA_dom_sf"/>
</dbReference>
<dbReference type="PROSITE" id="PS50234">
    <property type="entry name" value="VWFA"/>
    <property type="match status" value="1"/>
</dbReference>
<dbReference type="SMART" id="SM00327">
    <property type="entry name" value="VWA"/>
    <property type="match status" value="1"/>
</dbReference>
<dbReference type="CDD" id="cd00198">
    <property type="entry name" value="vWFA"/>
    <property type="match status" value="1"/>
</dbReference>
<dbReference type="AlphaFoldDB" id="A0A806DHJ3"/>
<feature type="domain" description="VWFA" evidence="2">
    <location>
        <begin position="337"/>
        <end position="506"/>
    </location>
</feature>
<dbReference type="KEGG" id="mrb:Mrub_1287"/>
<gene>
    <name evidence="3" type="ordered locus">Mrub_1287</name>
</gene>
<name>A0A806DHJ3_MEIRD</name>
<keyword evidence="1" id="KW-1133">Transmembrane helix</keyword>
<dbReference type="PANTHER" id="PTHR37947:SF2">
    <property type="entry name" value="VON WILLEBRAND FACTOR TYPE A"/>
    <property type="match status" value="1"/>
</dbReference>
<keyword evidence="1" id="KW-0472">Membrane</keyword>
<dbReference type="Pfam" id="PF13519">
    <property type="entry name" value="VWA_2"/>
    <property type="match status" value="1"/>
</dbReference>
<evidence type="ECO:0000313" key="3">
    <source>
        <dbReference type="EMBL" id="ADD28049.1"/>
    </source>
</evidence>
<organism evidence="3 4">
    <name type="scientific">Meiothermus ruber (strain ATCC 35948 / DSM 1279 / VKM B-1258 / 21)</name>
    <name type="common">Thermus ruber</name>
    <dbReference type="NCBI Taxonomy" id="504728"/>
    <lineage>
        <taxon>Bacteria</taxon>
        <taxon>Thermotogati</taxon>
        <taxon>Deinococcota</taxon>
        <taxon>Deinococci</taxon>
        <taxon>Thermales</taxon>
        <taxon>Thermaceae</taxon>
        <taxon>Meiothermus</taxon>
    </lineage>
</organism>
<dbReference type="InterPro" id="IPR029062">
    <property type="entry name" value="Class_I_gatase-like"/>
</dbReference>
<sequence>MRPALSAATVAFSYHPILDNTVMLAGLRAAVIGLLLLAFWGPSLPLQPLQTVVLLDQSPSAREAVWQVAPRLQLPGAQYVAFASGAIQVAGPTARRLDLGEGTRLGEALAKARELKADRIVLVSDGLFQDRAEPIGIPIYSLYQPPSPNLSVVLTGPALPAKGETVEVRAVLESTTAVRAQLTFNGPAGVVERAVQLEPGRSSVGYRFRLDGPSTVTVRVESPLGLEQGRLELSPTDSTRVWVLGDAALARYLRAQGFSVEERKEITLPIRAEVVALGVGARDLSAAELDALQSFLNQGGSLLWTATPQGLFFGGWERTSLADSLPVEPVEEPGGVGIVLVLDVSGSMLEDDKLGLAVTGSLELIRSARPQDYIGVVVFSDRPRWLFRPRPMTEQGRKEAESLLLSTQAGGGTMIRRAYLEALEALEQVPTESKQVIALTDGLAADVTPDLFDAAREASPRIKTNTVAIGADADGRFLRELAQAGDGTYWDVPRPEDLPRFFLEEAQRVFRREALEGSFPVAVRPHPITRAANPPPLSVILPAKTKPWAQTLLSSGEGTVLAVGESGRGRVAALTTDLSRSWQGWQGAPALLGELLRWLSQTPARPRVQAVRELDGVRVTLEGQFERPRLRAAGQEQPMAPVGPLRFETWLPREAVGEAVVFENEQPRLRLQLPSLPEWRLEDGRENLRRLSELSGGRLLADATELRELAGRKAYNLQWPLIALAVVLFLLERYLERRRGHRGL</sequence>
<proteinExistence type="predicted"/>